<dbReference type="GO" id="GO:0016757">
    <property type="term" value="F:glycosyltransferase activity"/>
    <property type="evidence" value="ECO:0007669"/>
    <property type="project" value="InterPro"/>
</dbReference>
<reference evidence="2" key="1">
    <citation type="journal article" date="2020" name="mSystems">
        <title>Genome- and Community-Level Interaction Insights into Carbon Utilization and Element Cycling Functions of Hydrothermarchaeota in Hydrothermal Sediment.</title>
        <authorList>
            <person name="Zhou Z."/>
            <person name="Liu Y."/>
            <person name="Xu W."/>
            <person name="Pan J."/>
            <person name="Luo Z.H."/>
            <person name="Li M."/>
        </authorList>
    </citation>
    <scope>NUCLEOTIDE SEQUENCE [LARGE SCALE GENOMIC DNA]</scope>
    <source>
        <strain evidence="2">SpSt-791</strain>
    </source>
</reference>
<gene>
    <name evidence="2" type="ORF">ENV79_02520</name>
</gene>
<dbReference type="PANTHER" id="PTHR45947">
    <property type="entry name" value="SULFOQUINOVOSYL TRANSFERASE SQD2"/>
    <property type="match status" value="1"/>
</dbReference>
<sequence length="362" mass="42753">MKVAIIHDWLTGMRGGEKVLEVFCEIFPDATLYTLVYIKEKISPVINKMKIITSLLQKFPNIEKHYRYYLPIMPFLIEQFDLKEYELIISCSHCVAKGIKKNKNQIHICYCLTPMRYIWDMFDIYFKKAKMVTKFGAYIFRPYLQNWDRKSSKRVDYFIADSKNIANKIKNYYKKEATVIYPPVDTDFYQFLNLKREDFFLVVSALVPYKKVDLAINVFNRLKLPLKIIGTGPEEKKLKSIAKENIEFLGWQPDEKLLEYYNKCRALIFPQEEDLGIVPLEAQACGTPVIAYKKGGALETIIENETGLFFYPQTEEALIEKIKEFEKLNFSPQKCRENALKFSKKRFYFEIKEFIDKLMKNS</sequence>
<organism evidence="2">
    <name type="scientific">candidate division WOR-3 bacterium</name>
    <dbReference type="NCBI Taxonomy" id="2052148"/>
    <lineage>
        <taxon>Bacteria</taxon>
        <taxon>Bacteria division WOR-3</taxon>
    </lineage>
</organism>
<feature type="domain" description="Glycosyl transferase family 1" evidence="1">
    <location>
        <begin position="194"/>
        <end position="341"/>
    </location>
</feature>
<dbReference type="InterPro" id="IPR001296">
    <property type="entry name" value="Glyco_trans_1"/>
</dbReference>
<dbReference type="Pfam" id="PF00534">
    <property type="entry name" value="Glycos_transf_1"/>
    <property type="match status" value="1"/>
</dbReference>
<comment type="caution">
    <text evidence="2">The sequence shown here is derived from an EMBL/GenBank/DDBJ whole genome shotgun (WGS) entry which is preliminary data.</text>
</comment>
<protein>
    <submittedName>
        <fullName evidence="2">Glycosyltransferase family 4 protein</fullName>
    </submittedName>
</protein>
<evidence type="ECO:0000259" key="1">
    <source>
        <dbReference type="Pfam" id="PF00534"/>
    </source>
</evidence>
<dbReference type="SUPFAM" id="SSF53756">
    <property type="entry name" value="UDP-Glycosyltransferase/glycogen phosphorylase"/>
    <property type="match status" value="1"/>
</dbReference>
<evidence type="ECO:0000313" key="2">
    <source>
        <dbReference type="EMBL" id="HHR48503.1"/>
    </source>
</evidence>
<dbReference type="InterPro" id="IPR050194">
    <property type="entry name" value="Glycosyltransferase_grp1"/>
</dbReference>
<dbReference type="EMBL" id="DTHS01000018">
    <property type="protein sequence ID" value="HHR48503.1"/>
    <property type="molecule type" value="Genomic_DNA"/>
</dbReference>
<dbReference type="PANTHER" id="PTHR45947:SF3">
    <property type="entry name" value="SULFOQUINOVOSYL TRANSFERASE SQD2"/>
    <property type="match status" value="1"/>
</dbReference>
<dbReference type="AlphaFoldDB" id="A0A7V6CMT8"/>
<proteinExistence type="predicted"/>
<accession>A0A7V6CMT8</accession>
<name>A0A7V6CMT8_UNCW3</name>
<dbReference type="Gene3D" id="3.40.50.2000">
    <property type="entry name" value="Glycogen Phosphorylase B"/>
    <property type="match status" value="2"/>
</dbReference>
<keyword evidence="2" id="KW-0808">Transferase</keyword>